<feature type="compositionally biased region" description="Polar residues" evidence="10">
    <location>
        <begin position="1"/>
        <end position="24"/>
    </location>
</feature>
<evidence type="ECO:0000256" key="2">
    <source>
        <dbReference type="ARBA" id="ARBA00008124"/>
    </source>
</evidence>
<dbReference type="Pfam" id="PF06990">
    <property type="entry name" value="Gal-3-0_sulfotr"/>
    <property type="match status" value="1"/>
</dbReference>
<evidence type="ECO:0000313" key="12">
    <source>
        <dbReference type="Proteomes" id="UP000694680"/>
    </source>
</evidence>
<name>A0A8C5G302_GOUWI</name>
<reference evidence="11" key="2">
    <citation type="submission" date="2025-08" db="UniProtKB">
        <authorList>
            <consortium name="Ensembl"/>
        </authorList>
    </citation>
    <scope>IDENTIFICATION</scope>
</reference>
<accession>A0A8C5G302</accession>
<dbReference type="InterPro" id="IPR009729">
    <property type="entry name" value="Gal-3-0_sulfotransfrase"/>
</dbReference>
<dbReference type="AlphaFoldDB" id="A0A8C5G302"/>
<keyword evidence="3" id="KW-0808">Transferase</keyword>
<dbReference type="RefSeq" id="XP_028321350.1">
    <property type="nucleotide sequence ID" value="XM_028465549.1"/>
</dbReference>
<dbReference type="SUPFAM" id="SSF52540">
    <property type="entry name" value="P-loop containing nucleoside triphosphate hydrolases"/>
    <property type="match status" value="1"/>
</dbReference>
<evidence type="ECO:0000256" key="8">
    <source>
        <dbReference type="ARBA" id="ARBA00023136"/>
    </source>
</evidence>
<keyword evidence="7" id="KW-0333">Golgi apparatus</keyword>
<keyword evidence="4" id="KW-0812">Transmembrane</keyword>
<dbReference type="PANTHER" id="PTHR14647">
    <property type="entry name" value="GALACTOSE-3-O-SULFOTRANSFERASE"/>
    <property type="match status" value="1"/>
</dbReference>
<evidence type="ECO:0000313" key="11">
    <source>
        <dbReference type="Ensembl" id="ENSGWIP00000011000.1"/>
    </source>
</evidence>
<comment type="subcellular location">
    <subcellularLocation>
        <location evidence="1">Golgi apparatus membrane</location>
        <topology evidence="1">Single-pass type II membrane protein</topology>
    </subcellularLocation>
</comment>
<reference evidence="11" key="1">
    <citation type="submission" date="2020-06" db="EMBL/GenBank/DDBJ databases">
        <authorList>
            <consortium name="Wellcome Sanger Institute Data Sharing"/>
        </authorList>
    </citation>
    <scope>NUCLEOTIDE SEQUENCE [LARGE SCALE GENOMIC DNA]</scope>
</reference>
<dbReference type="GO" id="GO:0000139">
    <property type="term" value="C:Golgi membrane"/>
    <property type="evidence" value="ECO:0007669"/>
    <property type="project" value="UniProtKB-SubCell"/>
</dbReference>
<evidence type="ECO:0000256" key="3">
    <source>
        <dbReference type="ARBA" id="ARBA00022679"/>
    </source>
</evidence>
<dbReference type="Ensembl" id="ENSGWIT00000012225.1">
    <property type="protein sequence ID" value="ENSGWIP00000011000.1"/>
    <property type="gene ID" value="ENSGWIG00000006445.1"/>
</dbReference>
<evidence type="ECO:0000256" key="4">
    <source>
        <dbReference type="ARBA" id="ARBA00022692"/>
    </source>
</evidence>
<dbReference type="InterPro" id="IPR027417">
    <property type="entry name" value="P-loop_NTPase"/>
</dbReference>
<evidence type="ECO:0000256" key="5">
    <source>
        <dbReference type="ARBA" id="ARBA00022968"/>
    </source>
</evidence>
<dbReference type="Proteomes" id="UP000694680">
    <property type="component" value="Chromosome 13"/>
</dbReference>
<dbReference type="OrthoDB" id="514299at2759"/>
<proteinExistence type="inferred from homology"/>
<evidence type="ECO:0000256" key="6">
    <source>
        <dbReference type="ARBA" id="ARBA00022989"/>
    </source>
</evidence>
<keyword evidence="12" id="KW-1185">Reference proteome</keyword>
<comment type="similarity">
    <text evidence="2">Belongs to the galactose-3-O-sulfotransferase family.</text>
</comment>
<dbReference type="GO" id="GO:0009247">
    <property type="term" value="P:glycolipid biosynthetic process"/>
    <property type="evidence" value="ECO:0007669"/>
    <property type="project" value="InterPro"/>
</dbReference>
<sequence>MPASFQSSLIRIGSQNSSETSVTDTDQDAEPKEVLYVGPMRTLEEIFNLSEERKKKKRDTYVCKPKSHIVFLKTHKTGSSTIQNLLYRYGDSKKLTFALPRNNGHRFSYPMHFQAQFVEGVKSGSVKEFNILCNHMRFKKSEVAKVMPANTFYFSILRHPVPMLESMFNYFKKLASKYKSKTINDYLDDCWKTYNPKRAKGDYTHNNLAFDFGGSNTATAKSPDLEERIDAAIKEIEGTFNLILINEYFDESLILLKEALCWSMEDMVTFKINSRSDKSRKDVPEETAENIKRWNALDWGLYQHFNATFWQRVDSVFGREEMERQVVQLRDLRSKMANTCLENGGAVQPSEIKDESLKPFQGSAAVLGYNLNPNIAGDMKRTCLQLITPELHYTSQLYERQFL</sequence>
<keyword evidence="8" id="KW-0472">Membrane</keyword>
<dbReference type="PANTHER" id="PTHR14647:SF62">
    <property type="entry name" value="GALACTOSE-3-O-SULFOTRANSFERASE 2"/>
    <property type="match status" value="1"/>
</dbReference>
<evidence type="ECO:0000256" key="9">
    <source>
        <dbReference type="ARBA" id="ARBA00023180"/>
    </source>
</evidence>
<organism evidence="11 12">
    <name type="scientific">Gouania willdenowi</name>
    <name type="common">Blunt-snouted clingfish</name>
    <name type="synonym">Lepadogaster willdenowi</name>
    <dbReference type="NCBI Taxonomy" id="441366"/>
    <lineage>
        <taxon>Eukaryota</taxon>
        <taxon>Metazoa</taxon>
        <taxon>Chordata</taxon>
        <taxon>Craniata</taxon>
        <taxon>Vertebrata</taxon>
        <taxon>Euteleostomi</taxon>
        <taxon>Actinopterygii</taxon>
        <taxon>Neopterygii</taxon>
        <taxon>Teleostei</taxon>
        <taxon>Neoteleostei</taxon>
        <taxon>Acanthomorphata</taxon>
        <taxon>Ovalentaria</taxon>
        <taxon>Blenniimorphae</taxon>
        <taxon>Blenniiformes</taxon>
        <taxon>Gobiesocoidei</taxon>
        <taxon>Gobiesocidae</taxon>
        <taxon>Gobiesocinae</taxon>
        <taxon>Gouania</taxon>
    </lineage>
</organism>
<dbReference type="GO" id="GO:0001733">
    <property type="term" value="F:galactosylceramide sulfotransferase activity"/>
    <property type="evidence" value="ECO:0007669"/>
    <property type="project" value="InterPro"/>
</dbReference>
<keyword evidence="9" id="KW-0325">Glycoprotein</keyword>
<dbReference type="GeneID" id="114474930"/>
<reference evidence="11" key="3">
    <citation type="submission" date="2025-09" db="UniProtKB">
        <authorList>
            <consortium name="Ensembl"/>
        </authorList>
    </citation>
    <scope>IDENTIFICATION</scope>
</reference>
<evidence type="ECO:0000256" key="1">
    <source>
        <dbReference type="ARBA" id="ARBA00004323"/>
    </source>
</evidence>
<evidence type="ECO:0000256" key="10">
    <source>
        <dbReference type="SAM" id="MobiDB-lite"/>
    </source>
</evidence>
<keyword evidence="5" id="KW-0735">Signal-anchor</keyword>
<keyword evidence="6" id="KW-1133">Transmembrane helix</keyword>
<feature type="region of interest" description="Disordered" evidence="10">
    <location>
        <begin position="1"/>
        <end position="30"/>
    </location>
</feature>
<evidence type="ECO:0000256" key="7">
    <source>
        <dbReference type="ARBA" id="ARBA00023034"/>
    </source>
</evidence>
<dbReference type="RefSeq" id="XP_028321349.1">
    <property type="nucleotide sequence ID" value="XM_028465548.1"/>
</dbReference>
<gene>
    <name evidence="11" type="primary">LOC114474930</name>
</gene>
<protein>
    <submittedName>
        <fullName evidence="11">Galactose-3-O-sulfotransferase 4-like</fullName>
    </submittedName>
</protein>
<dbReference type="Gene3D" id="3.40.50.300">
    <property type="entry name" value="P-loop containing nucleotide triphosphate hydrolases"/>
    <property type="match status" value="1"/>
</dbReference>